<evidence type="ECO:0000259" key="8">
    <source>
        <dbReference type="Pfam" id="PF04542"/>
    </source>
</evidence>
<dbReference type="InterPro" id="IPR013249">
    <property type="entry name" value="RNA_pol_sigma70_r4_t2"/>
</dbReference>
<accession>A0AAV4KSX3</accession>
<evidence type="ECO:0000256" key="1">
    <source>
        <dbReference type="ARBA" id="ARBA00010641"/>
    </source>
</evidence>
<feature type="compositionally biased region" description="Gly residues" evidence="6">
    <location>
        <begin position="339"/>
        <end position="349"/>
    </location>
</feature>
<dbReference type="GO" id="GO:0006352">
    <property type="term" value="P:DNA-templated transcription initiation"/>
    <property type="evidence" value="ECO:0007669"/>
    <property type="project" value="InterPro"/>
</dbReference>
<dbReference type="GO" id="GO:0016987">
    <property type="term" value="F:sigma factor activity"/>
    <property type="evidence" value="ECO:0007669"/>
    <property type="project" value="UniProtKB-KW"/>
</dbReference>
<keyword evidence="7" id="KW-0812">Transmembrane</keyword>
<evidence type="ECO:0000256" key="7">
    <source>
        <dbReference type="SAM" id="Phobius"/>
    </source>
</evidence>
<dbReference type="InterPro" id="IPR036388">
    <property type="entry name" value="WH-like_DNA-bd_sf"/>
</dbReference>
<feature type="transmembrane region" description="Helical" evidence="7">
    <location>
        <begin position="207"/>
        <end position="227"/>
    </location>
</feature>
<reference evidence="10" key="3">
    <citation type="submission" date="2023-08" db="EMBL/GenBank/DDBJ databases">
        <authorList>
            <person name="Sun Q."/>
            <person name="Ohkuma M."/>
        </authorList>
    </citation>
    <scope>NUCLEOTIDE SEQUENCE</scope>
    <source>
        <strain evidence="10">JCM 4205</strain>
    </source>
</reference>
<feature type="domain" description="RNA polymerase sigma factor 70 region 4 type 2" evidence="9">
    <location>
        <begin position="120"/>
        <end position="168"/>
    </location>
</feature>
<evidence type="ECO:0000313" key="13">
    <source>
        <dbReference type="Proteomes" id="UP000642014"/>
    </source>
</evidence>
<dbReference type="NCBIfam" id="TIGR02937">
    <property type="entry name" value="sigma70-ECF"/>
    <property type="match status" value="1"/>
</dbReference>
<gene>
    <name evidence="11" type="ORF">CP977_00160</name>
    <name evidence="10" type="ORF">GCM10010497_58640</name>
</gene>
<comment type="similarity">
    <text evidence="1">Belongs to the sigma-70 factor family. ECF subfamily.</text>
</comment>
<dbReference type="RefSeq" id="WP_152369311.1">
    <property type="nucleotide sequence ID" value="NZ_BMSJ01000014.1"/>
</dbReference>
<evidence type="ECO:0000256" key="4">
    <source>
        <dbReference type="ARBA" id="ARBA00023125"/>
    </source>
</evidence>
<evidence type="ECO:0000259" key="9">
    <source>
        <dbReference type="Pfam" id="PF08281"/>
    </source>
</evidence>
<keyword evidence="4" id="KW-0238">DNA-binding</keyword>
<dbReference type="Gene3D" id="1.10.10.10">
    <property type="entry name" value="Winged helix-like DNA-binding domain superfamily/Winged helix DNA-binding domain"/>
    <property type="match status" value="1"/>
</dbReference>
<dbReference type="Pfam" id="PF08281">
    <property type="entry name" value="Sigma70_r4_2"/>
    <property type="match status" value="1"/>
</dbReference>
<feature type="region of interest" description="Disordered" evidence="6">
    <location>
        <begin position="319"/>
        <end position="349"/>
    </location>
</feature>
<dbReference type="InterPro" id="IPR013324">
    <property type="entry name" value="RNA_pol_sigma_r3/r4-like"/>
</dbReference>
<dbReference type="InterPro" id="IPR013325">
    <property type="entry name" value="RNA_pol_sigma_r2"/>
</dbReference>
<reference evidence="11 12" key="2">
    <citation type="submission" date="2017-09" db="EMBL/GenBank/DDBJ databases">
        <authorList>
            <person name="Lee N."/>
            <person name="Cho B.-K."/>
        </authorList>
    </citation>
    <scope>NUCLEOTIDE SEQUENCE [LARGE SCALE GENOMIC DNA]</scope>
    <source>
        <strain evidence="11 12">ATCC 19740</strain>
    </source>
</reference>
<dbReference type="Gene3D" id="1.10.1740.10">
    <property type="match status" value="1"/>
</dbReference>
<keyword evidence="7" id="KW-0472">Membrane</keyword>
<organism evidence="10 13">
    <name type="scientific">Streptomyces cinereoruber</name>
    <dbReference type="NCBI Taxonomy" id="67260"/>
    <lineage>
        <taxon>Bacteria</taxon>
        <taxon>Bacillati</taxon>
        <taxon>Actinomycetota</taxon>
        <taxon>Actinomycetes</taxon>
        <taxon>Kitasatosporales</taxon>
        <taxon>Streptomycetaceae</taxon>
        <taxon>Streptomyces</taxon>
    </lineage>
</organism>
<dbReference type="AlphaFoldDB" id="A0AAV4KSX3"/>
<evidence type="ECO:0000313" key="10">
    <source>
        <dbReference type="EMBL" id="GGR47538.1"/>
    </source>
</evidence>
<keyword evidence="3" id="KW-0731">Sigma factor</keyword>
<dbReference type="SUPFAM" id="SSF88946">
    <property type="entry name" value="Sigma2 domain of RNA polymerase sigma factors"/>
    <property type="match status" value="1"/>
</dbReference>
<keyword evidence="5" id="KW-0804">Transcription</keyword>
<evidence type="ECO:0000256" key="6">
    <source>
        <dbReference type="SAM" id="MobiDB-lite"/>
    </source>
</evidence>
<feature type="domain" description="RNA polymerase sigma-70 region 2" evidence="8">
    <location>
        <begin position="22"/>
        <end position="86"/>
    </location>
</feature>
<dbReference type="Proteomes" id="UP000326029">
    <property type="component" value="Chromosome"/>
</dbReference>
<name>A0AAV4KSX3_9ACTN</name>
<evidence type="ECO:0000256" key="5">
    <source>
        <dbReference type="ARBA" id="ARBA00023163"/>
    </source>
</evidence>
<dbReference type="SUPFAM" id="SSF88659">
    <property type="entry name" value="Sigma3 and sigma4 domains of RNA polymerase sigma factors"/>
    <property type="match status" value="1"/>
</dbReference>
<feature type="transmembrane region" description="Helical" evidence="7">
    <location>
        <begin position="166"/>
        <end position="187"/>
    </location>
</feature>
<keyword evidence="2" id="KW-0805">Transcription regulation</keyword>
<reference evidence="10 13" key="1">
    <citation type="journal article" date="2014" name="Int. J. Syst. Evol. Microbiol.">
        <title>Complete genome sequence of Corynebacterium casei LMG S-19264T (=DSM 44701T), isolated from a smear-ripened cheese.</title>
        <authorList>
            <consortium name="US DOE Joint Genome Institute (JGI-PGF)"/>
            <person name="Walter F."/>
            <person name="Albersmeier A."/>
            <person name="Kalinowski J."/>
            <person name="Ruckert C."/>
        </authorList>
    </citation>
    <scope>NUCLEOTIDE SEQUENCE [LARGE SCALE GENOMIC DNA]</scope>
    <source>
        <strain evidence="10 13">JCM 4205</strain>
    </source>
</reference>
<dbReference type="CDD" id="cd06171">
    <property type="entry name" value="Sigma70_r4"/>
    <property type="match status" value="1"/>
</dbReference>
<dbReference type="GO" id="GO:0003677">
    <property type="term" value="F:DNA binding"/>
    <property type="evidence" value="ECO:0007669"/>
    <property type="project" value="UniProtKB-KW"/>
</dbReference>
<dbReference type="Proteomes" id="UP000642014">
    <property type="component" value="Unassembled WGS sequence"/>
</dbReference>
<proteinExistence type="inferred from homology"/>
<keyword evidence="12" id="KW-1185">Reference proteome</keyword>
<evidence type="ECO:0000313" key="11">
    <source>
        <dbReference type="EMBL" id="QEV30824.1"/>
    </source>
</evidence>
<dbReference type="InterPro" id="IPR014284">
    <property type="entry name" value="RNA_pol_sigma-70_dom"/>
</dbReference>
<dbReference type="GeneID" id="95452220"/>
<dbReference type="PANTHER" id="PTHR43133:SF8">
    <property type="entry name" value="RNA POLYMERASE SIGMA FACTOR HI_1459-RELATED"/>
    <property type="match status" value="1"/>
</dbReference>
<evidence type="ECO:0000313" key="12">
    <source>
        <dbReference type="Proteomes" id="UP000326029"/>
    </source>
</evidence>
<protein>
    <submittedName>
        <fullName evidence="11">Sigma-70 family RNA polymerase sigma factor</fullName>
    </submittedName>
</protein>
<dbReference type="EMBL" id="BMSJ01000014">
    <property type="protein sequence ID" value="GGR47538.1"/>
    <property type="molecule type" value="Genomic_DNA"/>
</dbReference>
<dbReference type="InterPro" id="IPR039425">
    <property type="entry name" value="RNA_pol_sigma-70-like"/>
</dbReference>
<dbReference type="Pfam" id="PF04542">
    <property type="entry name" value="Sigma70_r2"/>
    <property type="match status" value="1"/>
</dbReference>
<dbReference type="EMBL" id="CP023693">
    <property type="protein sequence ID" value="QEV30824.1"/>
    <property type="molecule type" value="Genomic_DNA"/>
</dbReference>
<sequence length="349" mass="37861">MPDTYTPFNEQLLAVHHDKGQALLRLARRELRDEGLPASRADAEDIVQDALVTILTNSEKTEIGNLYGYLCAVIRNRVRDVGRRKAAEPLDTTASMSEGHKALWVSDLEEDTDTVLDTGRALGKLSPQQRRLILLNEGWDYTHAEIAQITGIHRGTVATHIRRAKVALAAAFVAVIAAFVGWAPQITTRLRWNDAASGRWIDEISPASPGLAIGVAAVSLGVGYLYFEFQKASPKLARATQVLHAMIDVSPELSDGGDVPTPSDYAAHLGIPEEWVTLDTLRLGRVPEPVGTRKLVNCEFDAQTVNAVIVSRGDNEIVSGTRTYLPPNRNAEHSDSGRGYAGDSGEGAP</sequence>
<keyword evidence="7" id="KW-1133">Transmembrane helix</keyword>
<evidence type="ECO:0000256" key="2">
    <source>
        <dbReference type="ARBA" id="ARBA00023015"/>
    </source>
</evidence>
<evidence type="ECO:0000256" key="3">
    <source>
        <dbReference type="ARBA" id="ARBA00023082"/>
    </source>
</evidence>
<dbReference type="PANTHER" id="PTHR43133">
    <property type="entry name" value="RNA POLYMERASE ECF-TYPE SIGMA FACTO"/>
    <property type="match status" value="1"/>
</dbReference>
<dbReference type="InterPro" id="IPR007627">
    <property type="entry name" value="RNA_pol_sigma70_r2"/>
</dbReference>